<comment type="similarity">
    <text evidence="4">Belongs to the alanine racemase family.</text>
</comment>
<accession>A0ABW5T3E9</accession>
<feature type="domain" description="Alanine racemase C-terminal" evidence="5">
    <location>
        <begin position="251"/>
        <end position="378"/>
    </location>
</feature>
<feature type="active site" description="Proton acceptor; specific for D-alanine" evidence="4">
    <location>
        <position position="42"/>
    </location>
</feature>
<feature type="modified residue" description="N6-(pyridoxal phosphate)lysine" evidence="4">
    <location>
        <position position="42"/>
    </location>
</feature>
<protein>
    <recommendedName>
        <fullName evidence="4">Alanine racemase</fullName>
        <ecNumber evidence="4">5.1.1.1</ecNumber>
    </recommendedName>
</protein>
<proteinExistence type="inferred from homology"/>
<dbReference type="InterPro" id="IPR000821">
    <property type="entry name" value="Ala_racemase"/>
</dbReference>
<dbReference type="Pfam" id="PF00842">
    <property type="entry name" value="Ala_racemase_C"/>
    <property type="match status" value="1"/>
</dbReference>
<evidence type="ECO:0000256" key="4">
    <source>
        <dbReference type="HAMAP-Rule" id="MF_01201"/>
    </source>
</evidence>
<dbReference type="SMART" id="SM01005">
    <property type="entry name" value="Ala_racemase_C"/>
    <property type="match status" value="1"/>
</dbReference>
<comment type="cofactor">
    <cofactor evidence="1 4">
        <name>pyridoxal 5'-phosphate</name>
        <dbReference type="ChEBI" id="CHEBI:597326"/>
    </cofactor>
</comment>
<keyword evidence="2 4" id="KW-0663">Pyridoxal phosphate</keyword>
<dbReference type="SUPFAM" id="SSF51419">
    <property type="entry name" value="PLP-binding barrel"/>
    <property type="match status" value="1"/>
</dbReference>
<dbReference type="PROSITE" id="PS00395">
    <property type="entry name" value="ALANINE_RACEMASE"/>
    <property type="match status" value="1"/>
</dbReference>
<dbReference type="Pfam" id="PF01168">
    <property type="entry name" value="Ala_racemase_N"/>
    <property type="match status" value="1"/>
</dbReference>
<dbReference type="CDD" id="cd00430">
    <property type="entry name" value="PLPDE_III_AR"/>
    <property type="match status" value="1"/>
</dbReference>
<dbReference type="RefSeq" id="WP_380713252.1">
    <property type="nucleotide sequence ID" value="NZ_JBHUML010000003.1"/>
</dbReference>
<dbReference type="InterPro" id="IPR009006">
    <property type="entry name" value="Ala_racemase/Decarboxylase_C"/>
</dbReference>
<dbReference type="SUPFAM" id="SSF50621">
    <property type="entry name" value="Alanine racemase C-terminal domain-like"/>
    <property type="match status" value="1"/>
</dbReference>
<reference evidence="7" key="1">
    <citation type="journal article" date="2019" name="Int. J. Syst. Evol. Microbiol.">
        <title>The Global Catalogue of Microorganisms (GCM) 10K type strain sequencing project: providing services to taxonomists for standard genome sequencing and annotation.</title>
        <authorList>
            <consortium name="The Broad Institute Genomics Platform"/>
            <consortium name="The Broad Institute Genome Sequencing Center for Infectious Disease"/>
            <person name="Wu L."/>
            <person name="Ma J."/>
        </authorList>
    </citation>
    <scope>NUCLEOTIDE SEQUENCE [LARGE SCALE GENOMIC DNA]</scope>
    <source>
        <strain evidence="7">KCTC 33792</strain>
    </source>
</reference>
<sequence>MTFKKTSYRDTWAEINLENIKYNVNEVTKLFKQPMNVMAVVKADGYGHGAVESAEEAIEAGARFLGTALLEEALELREAGIETPILVLGRINPEDAGTAQQYGIRVTVFQNEWLQTAETYLSKDHPPLLIHIKVDTGMGRIGMKDEEEILSFIRVLDSMASIQAEGVFTHFATADELDTTYWNAQYRRFLQVLGLLNAAIGPLPYVHCGNSATALRFPEHCFNMVRFGISMYGLTPSAEITEELPFPLKEAFSLHSRIVHIKQTEPGESISYGASYTTNAEEWIATVPIGYADGWYRYHSSEGGEVLVNGERVPIVGRICMDQMMIRLPAWVPVGTKVTLIGSQNSEHISVLEAARRIGTITYEIPCMISSRVPRCYVRQQINA</sequence>
<dbReference type="InterPro" id="IPR011079">
    <property type="entry name" value="Ala_racemase_C"/>
</dbReference>
<dbReference type="GO" id="GO:0008784">
    <property type="term" value="F:alanine racemase activity"/>
    <property type="evidence" value="ECO:0007669"/>
    <property type="project" value="UniProtKB-EC"/>
</dbReference>
<evidence type="ECO:0000259" key="5">
    <source>
        <dbReference type="SMART" id="SM01005"/>
    </source>
</evidence>
<dbReference type="Gene3D" id="3.20.20.10">
    <property type="entry name" value="Alanine racemase"/>
    <property type="match status" value="1"/>
</dbReference>
<dbReference type="NCBIfam" id="TIGR00492">
    <property type="entry name" value="alr"/>
    <property type="match status" value="1"/>
</dbReference>
<keyword evidence="3 4" id="KW-0413">Isomerase</keyword>
<comment type="catalytic activity">
    <reaction evidence="4">
        <text>L-alanine = D-alanine</text>
        <dbReference type="Rhea" id="RHEA:20249"/>
        <dbReference type="ChEBI" id="CHEBI:57416"/>
        <dbReference type="ChEBI" id="CHEBI:57972"/>
        <dbReference type="EC" id="5.1.1.1"/>
    </reaction>
</comment>
<comment type="caution">
    <text evidence="6">The sequence shown here is derived from an EMBL/GenBank/DDBJ whole genome shotgun (WGS) entry which is preliminary data.</text>
</comment>
<evidence type="ECO:0000313" key="7">
    <source>
        <dbReference type="Proteomes" id="UP001597520"/>
    </source>
</evidence>
<feature type="binding site" evidence="4">
    <location>
        <position position="140"/>
    </location>
    <ligand>
        <name>substrate</name>
    </ligand>
</feature>
<dbReference type="Proteomes" id="UP001597520">
    <property type="component" value="Unassembled WGS sequence"/>
</dbReference>
<dbReference type="InterPro" id="IPR001608">
    <property type="entry name" value="Ala_racemase_N"/>
</dbReference>
<evidence type="ECO:0000256" key="2">
    <source>
        <dbReference type="ARBA" id="ARBA00022898"/>
    </source>
</evidence>
<dbReference type="EMBL" id="JBHUML010000003">
    <property type="protein sequence ID" value="MFD2705929.1"/>
    <property type="molecule type" value="Genomic_DNA"/>
</dbReference>
<keyword evidence="7" id="KW-1185">Reference proteome</keyword>
<dbReference type="HAMAP" id="MF_01201">
    <property type="entry name" value="Ala_racemase"/>
    <property type="match status" value="1"/>
</dbReference>
<name>A0ABW5T3E9_9BACI</name>
<evidence type="ECO:0000256" key="1">
    <source>
        <dbReference type="ARBA" id="ARBA00001933"/>
    </source>
</evidence>
<dbReference type="InterPro" id="IPR020622">
    <property type="entry name" value="Ala_racemase_pyridoxalP-BS"/>
</dbReference>
<dbReference type="PANTHER" id="PTHR30511:SF0">
    <property type="entry name" value="ALANINE RACEMASE, CATABOLIC-RELATED"/>
    <property type="match status" value="1"/>
</dbReference>
<dbReference type="EC" id="5.1.1.1" evidence="4"/>
<dbReference type="PRINTS" id="PR00992">
    <property type="entry name" value="ALARACEMASE"/>
</dbReference>
<evidence type="ECO:0000256" key="3">
    <source>
        <dbReference type="ARBA" id="ARBA00023235"/>
    </source>
</evidence>
<organism evidence="6 7">
    <name type="scientific">Salibacterium lacus</name>
    <dbReference type="NCBI Taxonomy" id="1898109"/>
    <lineage>
        <taxon>Bacteria</taxon>
        <taxon>Bacillati</taxon>
        <taxon>Bacillota</taxon>
        <taxon>Bacilli</taxon>
        <taxon>Bacillales</taxon>
        <taxon>Bacillaceae</taxon>
    </lineage>
</organism>
<evidence type="ECO:0000313" key="6">
    <source>
        <dbReference type="EMBL" id="MFD2705929.1"/>
    </source>
</evidence>
<gene>
    <name evidence="6" type="primary">alr</name>
    <name evidence="6" type="ORF">ACFSUB_10695</name>
</gene>
<dbReference type="Gene3D" id="2.40.37.10">
    <property type="entry name" value="Lyase, Ornithine Decarboxylase, Chain A, domain 1"/>
    <property type="match status" value="1"/>
</dbReference>
<feature type="active site" description="Proton acceptor; specific for L-alanine" evidence="4">
    <location>
        <position position="272"/>
    </location>
</feature>
<comment type="function">
    <text evidence="4">Catalyzes the interconversion of L-alanine and D-alanine. May also act on other amino acids.</text>
</comment>
<dbReference type="InterPro" id="IPR029066">
    <property type="entry name" value="PLP-binding_barrel"/>
</dbReference>
<comment type="pathway">
    <text evidence="4">Amino-acid biosynthesis; D-alanine biosynthesis; D-alanine from L-alanine: step 1/1.</text>
</comment>
<dbReference type="PANTHER" id="PTHR30511">
    <property type="entry name" value="ALANINE RACEMASE"/>
    <property type="match status" value="1"/>
</dbReference>
<feature type="binding site" evidence="4">
    <location>
        <position position="321"/>
    </location>
    <ligand>
        <name>substrate</name>
    </ligand>
</feature>